<evidence type="ECO:0000256" key="4">
    <source>
        <dbReference type="ARBA" id="ARBA00022692"/>
    </source>
</evidence>
<keyword evidence="5 7" id="KW-1133">Transmembrane helix</keyword>
<dbReference type="InterPro" id="IPR023408">
    <property type="entry name" value="MscS_beta-dom_sf"/>
</dbReference>
<dbReference type="Pfam" id="PF21082">
    <property type="entry name" value="MS_channel_3rd"/>
    <property type="match status" value="1"/>
</dbReference>
<evidence type="ECO:0000256" key="6">
    <source>
        <dbReference type="ARBA" id="ARBA00023136"/>
    </source>
</evidence>
<dbReference type="Pfam" id="PF00924">
    <property type="entry name" value="MS_channel_2nd"/>
    <property type="match status" value="1"/>
</dbReference>
<evidence type="ECO:0000256" key="2">
    <source>
        <dbReference type="ARBA" id="ARBA00008017"/>
    </source>
</evidence>
<comment type="caution">
    <text evidence="7">Lacks conserved residue(s) required for the propagation of feature annotation.</text>
</comment>
<accession>A0ABZ0YX03</accession>
<keyword evidence="3" id="KW-1003">Cell membrane</keyword>
<gene>
    <name evidence="11" type="ORF">SR882_08660</name>
</gene>
<evidence type="ECO:0000313" key="11">
    <source>
        <dbReference type="EMBL" id="WQH15827.1"/>
    </source>
</evidence>
<keyword evidence="12" id="KW-1185">Reference proteome</keyword>
<keyword evidence="7" id="KW-0813">Transport</keyword>
<evidence type="ECO:0000259" key="9">
    <source>
        <dbReference type="Pfam" id="PF21082"/>
    </source>
</evidence>
<dbReference type="Pfam" id="PF21088">
    <property type="entry name" value="MS_channel_1st"/>
    <property type="match status" value="1"/>
</dbReference>
<evidence type="ECO:0000256" key="5">
    <source>
        <dbReference type="ARBA" id="ARBA00022989"/>
    </source>
</evidence>
<evidence type="ECO:0000259" key="10">
    <source>
        <dbReference type="Pfam" id="PF21088"/>
    </source>
</evidence>
<evidence type="ECO:0000256" key="1">
    <source>
        <dbReference type="ARBA" id="ARBA00004651"/>
    </source>
</evidence>
<evidence type="ECO:0000259" key="8">
    <source>
        <dbReference type="Pfam" id="PF00924"/>
    </source>
</evidence>
<keyword evidence="6 7" id="KW-0472">Membrane</keyword>
<comment type="similarity">
    <text evidence="2 7">Belongs to the MscS (TC 1.A.23) family.</text>
</comment>
<comment type="function">
    <text evidence="7">Mechanosensitive channel that participates in the regulation of osmotic pressure changes within the cell, opening in response to stretch forces in the membrane lipid bilayer, without the need for other proteins. Contributes to normal resistance to hypoosmotic shock. Forms an ion channel of 1.0 nanosiemens conductance with a slight preference for anions.</text>
</comment>
<dbReference type="InterPro" id="IPR045275">
    <property type="entry name" value="MscS_archaea/bacteria_type"/>
</dbReference>
<feature type="domain" description="Mechanosensitive ion channel MscS C-terminal" evidence="9">
    <location>
        <begin position="175"/>
        <end position="255"/>
    </location>
</feature>
<dbReference type="SUPFAM" id="SSF50182">
    <property type="entry name" value="Sm-like ribonucleoproteins"/>
    <property type="match status" value="1"/>
</dbReference>
<dbReference type="InterPro" id="IPR011066">
    <property type="entry name" value="MscS_channel_C_sf"/>
</dbReference>
<dbReference type="InterPro" id="IPR049278">
    <property type="entry name" value="MS_channel_C"/>
</dbReference>
<dbReference type="PANTHER" id="PTHR30221">
    <property type="entry name" value="SMALL-CONDUCTANCE MECHANOSENSITIVE CHANNEL"/>
    <property type="match status" value="1"/>
</dbReference>
<dbReference type="RefSeq" id="WP_322520850.1">
    <property type="nucleotide sequence ID" value="NZ_CP140153.1"/>
</dbReference>
<comment type="subcellular location">
    <subcellularLocation>
        <location evidence="7">Cell inner membrane</location>
        <topology evidence="7">Multi-pass membrane protein</topology>
    </subcellularLocation>
    <subcellularLocation>
        <location evidence="1">Cell membrane</location>
        <topology evidence="1">Multi-pass membrane protein</topology>
    </subcellularLocation>
</comment>
<feature type="transmembrane region" description="Helical" evidence="7">
    <location>
        <begin position="80"/>
        <end position="98"/>
    </location>
</feature>
<proteinExistence type="inferred from homology"/>
<dbReference type="SUPFAM" id="SSF82689">
    <property type="entry name" value="Mechanosensitive channel protein MscS (YggB), C-terminal domain"/>
    <property type="match status" value="1"/>
</dbReference>
<dbReference type="InterPro" id="IPR049142">
    <property type="entry name" value="MS_channel_1st"/>
</dbReference>
<feature type="transmembrane region" description="Helical" evidence="7">
    <location>
        <begin position="52"/>
        <end position="74"/>
    </location>
</feature>
<keyword evidence="4 7" id="KW-0812">Transmembrane</keyword>
<comment type="subunit">
    <text evidence="7">Homoheptamer.</text>
</comment>
<dbReference type="Gene3D" id="3.30.70.100">
    <property type="match status" value="1"/>
</dbReference>
<dbReference type="InterPro" id="IPR011014">
    <property type="entry name" value="MscS_channel_TM-2"/>
</dbReference>
<dbReference type="Proteomes" id="UP001327459">
    <property type="component" value="Chromosome"/>
</dbReference>
<dbReference type="SUPFAM" id="SSF82861">
    <property type="entry name" value="Mechanosensitive channel protein MscS (YggB), transmembrane region"/>
    <property type="match status" value="1"/>
</dbReference>
<dbReference type="Gene3D" id="2.30.30.60">
    <property type="match status" value="1"/>
</dbReference>
<dbReference type="Pfam" id="PF05552">
    <property type="entry name" value="MS_channel_1st_1"/>
    <property type="match status" value="1"/>
</dbReference>
<feature type="domain" description="Mechanosensitive ion channel MscS" evidence="8">
    <location>
        <begin position="100"/>
        <end position="166"/>
    </location>
</feature>
<evidence type="ECO:0000256" key="7">
    <source>
        <dbReference type="RuleBase" id="RU369025"/>
    </source>
</evidence>
<dbReference type="InterPro" id="IPR006685">
    <property type="entry name" value="MscS_channel_2nd"/>
</dbReference>
<dbReference type="InterPro" id="IPR010920">
    <property type="entry name" value="LSM_dom_sf"/>
</dbReference>
<feature type="domain" description="Mechanosensitive ion channel transmembrane helices 2/3" evidence="10">
    <location>
        <begin position="66"/>
        <end position="99"/>
    </location>
</feature>
<keyword evidence="7" id="KW-0407">Ion channel</keyword>
<keyword evidence="7" id="KW-0406">Ion transport</keyword>
<dbReference type="InterPro" id="IPR008910">
    <property type="entry name" value="MSC_TM_helix"/>
</dbReference>
<evidence type="ECO:0000313" key="12">
    <source>
        <dbReference type="Proteomes" id="UP001327459"/>
    </source>
</evidence>
<dbReference type="PANTHER" id="PTHR30221:SF1">
    <property type="entry name" value="SMALL-CONDUCTANCE MECHANOSENSITIVE CHANNEL"/>
    <property type="match status" value="1"/>
</dbReference>
<keyword evidence="7" id="KW-0997">Cell inner membrane</keyword>
<organism evidence="11 12">
    <name type="scientific">Guyparkeria halophila</name>
    <dbReference type="NCBI Taxonomy" id="47960"/>
    <lineage>
        <taxon>Bacteria</taxon>
        <taxon>Pseudomonadati</taxon>
        <taxon>Pseudomonadota</taxon>
        <taxon>Gammaproteobacteria</taxon>
        <taxon>Chromatiales</taxon>
        <taxon>Thioalkalibacteraceae</taxon>
        <taxon>Guyparkeria</taxon>
    </lineage>
</organism>
<dbReference type="EMBL" id="CP140153">
    <property type="protein sequence ID" value="WQH15827.1"/>
    <property type="molecule type" value="Genomic_DNA"/>
</dbReference>
<sequence>MEEAGFFSLYVFPWIIKILIAAAIAVGGYFIAKVGSPWLTKLLGRTGLDRMLVGFTVALARTAFLLFVAIAALSQLGLDTTSLVALVAGAGIAVGLALKDSLGNFAAGVMVLIFRPFKAGDFIIAQGVMGTVNEIGIFHTRMNTPDNVELIVPNGQLYASAITNYSVRDTRRLDLAIGIDYADDIAKAKELVMQVFEKEERVLKDPAPAVLVDQFGASSVDLLVRPWIRAADMPTIKSDLQQQIKEAFDANGITIPFPQMVISSSNNADEKATTVGS</sequence>
<dbReference type="Gene3D" id="1.10.287.1260">
    <property type="match status" value="1"/>
</dbReference>
<protein>
    <recommendedName>
        <fullName evidence="7">Small-conductance mechanosensitive channel</fullName>
    </recommendedName>
</protein>
<reference evidence="11 12" key="1">
    <citation type="submission" date="2023-11" db="EMBL/GenBank/DDBJ databases">
        <title>MicrobeMod: A computational toolkit for identifying prokaryotic methylation and restriction-modification with nanopore sequencing.</title>
        <authorList>
            <person name="Crits-Christoph A."/>
            <person name="Kang S.C."/>
            <person name="Lee H."/>
            <person name="Ostrov N."/>
        </authorList>
    </citation>
    <scope>NUCLEOTIDE SEQUENCE [LARGE SCALE GENOMIC DNA]</scope>
    <source>
        <strain evidence="11 12">ATCC 49870</strain>
    </source>
</reference>
<name>A0ABZ0YX03_9GAMM</name>
<feature type="transmembrane region" description="Helical" evidence="7">
    <location>
        <begin position="12"/>
        <end position="32"/>
    </location>
</feature>
<evidence type="ECO:0000256" key="3">
    <source>
        <dbReference type="ARBA" id="ARBA00022475"/>
    </source>
</evidence>